<accession>A0A8S5QQ73</accession>
<name>A0A8S5QQ73_9CAUD</name>
<organism evidence="1">
    <name type="scientific">Siphoviridae sp. ctgBD49</name>
    <dbReference type="NCBI Taxonomy" id="2826420"/>
    <lineage>
        <taxon>Viruses</taxon>
        <taxon>Duplodnaviria</taxon>
        <taxon>Heunggongvirae</taxon>
        <taxon>Uroviricota</taxon>
        <taxon>Caudoviricetes</taxon>
    </lineage>
</organism>
<reference evidence="1" key="1">
    <citation type="journal article" date="2021" name="Proc. Natl. Acad. Sci. U.S.A.">
        <title>A Catalog of Tens of Thousands of Viruses from Human Metagenomes Reveals Hidden Associations with Chronic Diseases.</title>
        <authorList>
            <person name="Tisza M.J."/>
            <person name="Buck C.B."/>
        </authorList>
    </citation>
    <scope>NUCLEOTIDE SEQUENCE</scope>
    <source>
        <strain evidence="1">CtgBD49</strain>
    </source>
</reference>
<evidence type="ECO:0000313" key="1">
    <source>
        <dbReference type="EMBL" id="DAE20901.1"/>
    </source>
</evidence>
<dbReference type="EMBL" id="BK015703">
    <property type="protein sequence ID" value="DAE20901.1"/>
    <property type="molecule type" value="Genomic_DNA"/>
</dbReference>
<sequence length="84" mass="10243">MMTWQEAKAIFEKEMPELTVTMVTDYDRRHYFIEAVEDPDDEEGEFDPYYAVDKKTKKVCSMNVTYDLEKWFESIEKRLKYRLP</sequence>
<protein>
    <submittedName>
        <fullName evidence="1">Uncharacterized protein</fullName>
    </submittedName>
</protein>
<proteinExistence type="predicted"/>